<keyword evidence="6 15" id="KW-0808">Transferase</keyword>
<keyword evidence="5 15" id="KW-0288">FMN</keyword>
<keyword evidence="7 15" id="KW-0548">Nucleotidyltransferase</keyword>
<evidence type="ECO:0000256" key="13">
    <source>
        <dbReference type="ARBA" id="ARBA00047880"/>
    </source>
</evidence>
<dbReference type="InterPro" id="IPR023465">
    <property type="entry name" value="Riboflavin_kinase_dom_sf"/>
</dbReference>
<name>A0A1I4F829_9FIRM</name>
<keyword evidence="12" id="KW-0511">Multifunctional enzyme</keyword>
<dbReference type="InterPro" id="IPR002606">
    <property type="entry name" value="Riboflavin_kinase_bac"/>
</dbReference>
<protein>
    <recommendedName>
        <fullName evidence="15">Riboflavin biosynthesis protein</fullName>
    </recommendedName>
    <domain>
        <recommendedName>
            <fullName evidence="15">Riboflavin kinase</fullName>
            <ecNumber evidence="15">2.7.1.26</ecNumber>
        </recommendedName>
        <alternativeName>
            <fullName evidence="15">Flavokinase</fullName>
        </alternativeName>
    </domain>
    <domain>
        <recommendedName>
            <fullName evidence="15">FMN adenylyltransferase</fullName>
            <ecNumber evidence="15">2.7.7.2</ecNumber>
        </recommendedName>
        <alternativeName>
            <fullName evidence="15">FAD pyrophosphorylase</fullName>
        </alternativeName>
        <alternativeName>
            <fullName evidence="15">FAD synthase</fullName>
        </alternativeName>
    </domain>
</protein>
<reference evidence="17 18" key="1">
    <citation type="submission" date="2016-10" db="EMBL/GenBank/DDBJ databases">
        <authorList>
            <person name="de Groot N.N."/>
        </authorList>
    </citation>
    <scope>NUCLEOTIDE SEQUENCE [LARGE SCALE GENOMIC DNA]</scope>
    <source>
        <strain evidence="17 18">ATCC 51327</strain>
    </source>
</reference>
<dbReference type="GO" id="GO:0006747">
    <property type="term" value="P:FAD biosynthetic process"/>
    <property type="evidence" value="ECO:0007669"/>
    <property type="project" value="UniProtKB-UniRule"/>
</dbReference>
<comment type="catalytic activity">
    <reaction evidence="14 15">
        <text>FMN + ATP + H(+) = FAD + diphosphate</text>
        <dbReference type="Rhea" id="RHEA:17237"/>
        <dbReference type="ChEBI" id="CHEBI:15378"/>
        <dbReference type="ChEBI" id="CHEBI:30616"/>
        <dbReference type="ChEBI" id="CHEBI:33019"/>
        <dbReference type="ChEBI" id="CHEBI:57692"/>
        <dbReference type="ChEBI" id="CHEBI:58210"/>
        <dbReference type="EC" id="2.7.7.2"/>
    </reaction>
</comment>
<dbReference type="EC" id="2.7.7.2" evidence="15"/>
<comment type="pathway">
    <text evidence="3 15">Cofactor biosynthesis; FMN biosynthesis; FMN from riboflavin (ATP route): step 1/1.</text>
</comment>
<dbReference type="Gene3D" id="2.40.30.30">
    <property type="entry name" value="Riboflavin kinase-like"/>
    <property type="match status" value="1"/>
</dbReference>
<comment type="catalytic activity">
    <reaction evidence="13 15">
        <text>riboflavin + ATP = FMN + ADP + H(+)</text>
        <dbReference type="Rhea" id="RHEA:14357"/>
        <dbReference type="ChEBI" id="CHEBI:15378"/>
        <dbReference type="ChEBI" id="CHEBI:30616"/>
        <dbReference type="ChEBI" id="CHEBI:57986"/>
        <dbReference type="ChEBI" id="CHEBI:58210"/>
        <dbReference type="ChEBI" id="CHEBI:456216"/>
        <dbReference type="EC" id="2.7.1.26"/>
    </reaction>
</comment>
<evidence type="ECO:0000256" key="12">
    <source>
        <dbReference type="ARBA" id="ARBA00023268"/>
    </source>
</evidence>
<evidence type="ECO:0000256" key="10">
    <source>
        <dbReference type="ARBA" id="ARBA00022827"/>
    </source>
</evidence>
<dbReference type="Pfam" id="PF06574">
    <property type="entry name" value="FAD_syn"/>
    <property type="match status" value="1"/>
</dbReference>
<dbReference type="OrthoDB" id="9803667at2"/>
<dbReference type="GO" id="GO:0009231">
    <property type="term" value="P:riboflavin biosynthetic process"/>
    <property type="evidence" value="ECO:0007669"/>
    <property type="project" value="InterPro"/>
</dbReference>
<evidence type="ECO:0000256" key="14">
    <source>
        <dbReference type="ARBA" id="ARBA00049494"/>
    </source>
</evidence>
<dbReference type="AlphaFoldDB" id="A0A1I4F829"/>
<dbReference type="GO" id="GO:0003919">
    <property type="term" value="F:FMN adenylyltransferase activity"/>
    <property type="evidence" value="ECO:0007669"/>
    <property type="project" value="UniProtKB-UniRule"/>
</dbReference>
<dbReference type="EMBL" id="FOTI01000002">
    <property type="protein sequence ID" value="SFL14135.1"/>
    <property type="molecule type" value="Genomic_DNA"/>
</dbReference>
<dbReference type="Pfam" id="PF01687">
    <property type="entry name" value="Flavokinase"/>
    <property type="match status" value="1"/>
</dbReference>
<dbReference type="GO" id="GO:0009398">
    <property type="term" value="P:FMN biosynthetic process"/>
    <property type="evidence" value="ECO:0007669"/>
    <property type="project" value="UniProtKB-UniRule"/>
</dbReference>
<keyword evidence="10 15" id="KW-0274">FAD</keyword>
<organism evidence="17 18">
    <name type="scientific">Halanaerobium salsuginis</name>
    <dbReference type="NCBI Taxonomy" id="29563"/>
    <lineage>
        <taxon>Bacteria</taxon>
        <taxon>Bacillati</taxon>
        <taxon>Bacillota</taxon>
        <taxon>Clostridia</taxon>
        <taxon>Halanaerobiales</taxon>
        <taxon>Halanaerobiaceae</taxon>
        <taxon>Halanaerobium</taxon>
    </lineage>
</organism>
<sequence>MQVISSKDYNSYQDYNTFLAIGAFDGLHQGHQLIIKKAVKKAEKAGCPAGVLSFYPHPQQVIPGKTPPPAVISRQQKIDLLAKMGVDYYFEQQFTPEFAGLKSEIFVEKILVKKLKVKKVIVGDDFRFGSKNEGNVEILQQLAELNGFETEILAQLQSSDERISSTRIRRLLKKGKLESASKLLGRPYQICGQVIHGKKRGRKLGFPTANLKTETNYTLPPRGVYAVKVYHEDQQYLGAANLGYNPTFKNKEISFEIYLLDFEGDLYGERLCVDFFAYIRGEKTFNNVTELSQQMKKDVLYTRKVLC</sequence>
<evidence type="ECO:0000256" key="7">
    <source>
        <dbReference type="ARBA" id="ARBA00022695"/>
    </source>
</evidence>
<dbReference type="GO" id="GO:0008531">
    <property type="term" value="F:riboflavin kinase activity"/>
    <property type="evidence" value="ECO:0007669"/>
    <property type="project" value="UniProtKB-UniRule"/>
</dbReference>
<dbReference type="EC" id="2.7.1.26" evidence="15"/>
<dbReference type="UniPathway" id="UPA00277">
    <property type="reaction ID" value="UER00407"/>
</dbReference>
<dbReference type="RefSeq" id="WP_089858490.1">
    <property type="nucleotide sequence ID" value="NZ_FOTI01000002.1"/>
</dbReference>
<evidence type="ECO:0000313" key="18">
    <source>
        <dbReference type="Proteomes" id="UP000199006"/>
    </source>
</evidence>
<keyword evidence="8 15" id="KW-0547">Nucleotide-binding</keyword>
<dbReference type="NCBIfam" id="TIGR00083">
    <property type="entry name" value="ribF"/>
    <property type="match status" value="1"/>
</dbReference>
<keyword evidence="11 15" id="KW-0067">ATP-binding</keyword>
<gene>
    <name evidence="17" type="ORF">SAMN02983006_00283</name>
</gene>
<dbReference type="FunFam" id="2.40.30.30:FF:000003">
    <property type="entry name" value="Riboflavin biosynthesis protein"/>
    <property type="match status" value="1"/>
</dbReference>
<dbReference type="UniPathway" id="UPA00276">
    <property type="reaction ID" value="UER00406"/>
</dbReference>
<dbReference type="InterPro" id="IPR015865">
    <property type="entry name" value="Riboflavin_kinase_bac/euk"/>
</dbReference>
<evidence type="ECO:0000256" key="3">
    <source>
        <dbReference type="ARBA" id="ARBA00005201"/>
    </source>
</evidence>
<evidence type="ECO:0000259" key="16">
    <source>
        <dbReference type="SMART" id="SM00904"/>
    </source>
</evidence>
<dbReference type="PIRSF" id="PIRSF004491">
    <property type="entry name" value="FAD_Synth"/>
    <property type="match status" value="1"/>
</dbReference>
<evidence type="ECO:0000256" key="9">
    <source>
        <dbReference type="ARBA" id="ARBA00022777"/>
    </source>
</evidence>
<comment type="function">
    <text evidence="1">Catalyzes the phosphorylation of riboflavin to FMN followed by the adenylation of FMN to FAD.</text>
</comment>
<comment type="pathway">
    <text evidence="2 15">Cofactor biosynthesis; FAD biosynthesis; FAD from FMN: step 1/1.</text>
</comment>
<evidence type="ECO:0000256" key="5">
    <source>
        <dbReference type="ARBA" id="ARBA00022643"/>
    </source>
</evidence>
<feature type="domain" description="Riboflavin kinase" evidence="16">
    <location>
        <begin position="183"/>
        <end position="307"/>
    </location>
</feature>
<dbReference type="GO" id="GO:0005524">
    <property type="term" value="F:ATP binding"/>
    <property type="evidence" value="ECO:0007669"/>
    <property type="project" value="UniProtKB-UniRule"/>
</dbReference>
<dbReference type="NCBIfam" id="NF004162">
    <property type="entry name" value="PRK05627.1-5"/>
    <property type="match status" value="1"/>
</dbReference>
<evidence type="ECO:0000256" key="15">
    <source>
        <dbReference type="PIRNR" id="PIRNR004491"/>
    </source>
</evidence>
<keyword evidence="4 15" id="KW-0285">Flavoprotein</keyword>
<dbReference type="InterPro" id="IPR014729">
    <property type="entry name" value="Rossmann-like_a/b/a_fold"/>
</dbReference>
<dbReference type="NCBIfam" id="NF004160">
    <property type="entry name" value="PRK05627.1-3"/>
    <property type="match status" value="1"/>
</dbReference>
<evidence type="ECO:0000313" key="17">
    <source>
        <dbReference type="EMBL" id="SFL14135.1"/>
    </source>
</evidence>
<dbReference type="SUPFAM" id="SSF82114">
    <property type="entry name" value="Riboflavin kinase-like"/>
    <property type="match status" value="1"/>
</dbReference>
<evidence type="ECO:0000256" key="1">
    <source>
        <dbReference type="ARBA" id="ARBA00002121"/>
    </source>
</evidence>
<comment type="similarity">
    <text evidence="15">Belongs to the ribF family.</text>
</comment>
<keyword evidence="18" id="KW-1185">Reference proteome</keyword>
<dbReference type="InterPro" id="IPR015864">
    <property type="entry name" value="FAD_synthase"/>
</dbReference>
<keyword evidence="9 15" id="KW-0418">Kinase</keyword>
<proteinExistence type="inferred from homology"/>
<dbReference type="SUPFAM" id="SSF52374">
    <property type="entry name" value="Nucleotidylyl transferase"/>
    <property type="match status" value="1"/>
</dbReference>
<accession>A0A1I4F829</accession>
<dbReference type="CDD" id="cd02064">
    <property type="entry name" value="FAD_synthetase_N"/>
    <property type="match status" value="1"/>
</dbReference>
<evidence type="ECO:0000256" key="4">
    <source>
        <dbReference type="ARBA" id="ARBA00022630"/>
    </source>
</evidence>
<dbReference type="SMART" id="SM00904">
    <property type="entry name" value="Flavokinase"/>
    <property type="match status" value="1"/>
</dbReference>
<dbReference type="FunFam" id="3.40.50.620:FF:000021">
    <property type="entry name" value="Riboflavin biosynthesis protein"/>
    <property type="match status" value="1"/>
</dbReference>
<dbReference type="STRING" id="29563.SAMN02983006_00283"/>
<evidence type="ECO:0000256" key="11">
    <source>
        <dbReference type="ARBA" id="ARBA00022840"/>
    </source>
</evidence>
<dbReference type="PANTHER" id="PTHR22749:SF6">
    <property type="entry name" value="RIBOFLAVIN KINASE"/>
    <property type="match status" value="1"/>
</dbReference>
<dbReference type="InterPro" id="IPR023468">
    <property type="entry name" value="Riboflavin_kinase"/>
</dbReference>
<dbReference type="Gene3D" id="3.40.50.620">
    <property type="entry name" value="HUPs"/>
    <property type="match status" value="1"/>
</dbReference>
<evidence type="ECO:0000256" key="6">
    <source>
        <dbReference type="ARBA" id="ARBA00022679"/>
    </source>
</evidence>
<dbReference type="Proteomes" id="UP000199006">
    <property type="component" value="Unassembled WGS sequence"/>
</dbReference>
<evidence type="ECO:0000256" key="2">
    <source>
        <dbReference type="ARBA" id="ARBA00004726"/>
    </source>
</evidence>
<dbReference type="PANTHER" id="PTHR22749">
    <property type="entry name" value="RIBOFLAVIN KINASE/FMN ADENYLYLTRANSFERASE"/>
    <property type="match status" value="1"/>
</dbReference>
<evidence type="ECO:0000256" key="8">
    <source>
        <dbReference type="ARBA" id="ARBA00022741"/>
    </source>
</evidence>